<keyword evidence="4" id="KW-1185">Reference proteome</keyword>
<reference evidence="3" key="1">
    <citation type="submission" date="2020-05" db="EMBL/GenBank/DDBJ databases">
        <title>Chitinophaga laudate sp. nov., isolated from a tropical peat swamp.</title>
        <authorList>
            <person name="Goh C.B.S."/>
            <person name="Lee M.S."/>
            <person name="Parimannan S."/>
            <person name="Pasbakhsh P."/>
            <person name="Yule C.M."/>
            <person name="Rajandas H."/>
            <person name="Loke S."/>
            <person name="Croft L."/>
            <person name="Tan J.B.L."/>
        </authorList>
    </citation>
    <scope>NUCLEOTIDE SEQUENCE</scope>
    <source>
        <strain evidence="3">Mgbs1</strain>
    </source>
</reference>
<feature type="transmembrane region" description="Helical" evidence="1">
    <location>
        <begin position="143"/>
        <end position="167"/>
    </location>
</feature>
<gene>
    <name evidence="3" type="ORF">ECE50_005815</name>
</gene>
<name>A0A9Q5D1H5_9BACT</name>
<dbReference type="AlphaFoldDB" id="A0A9Q5D1H5"/>
<feature type="transmembrane region" description="Helical" evidence="1">
    <location>
        <begin position="222"/>
        <end position="242"/>
    </location>
</feature>
<feature type="transmembrane region" description="Helical" evidence="1">
    <location>
        <begin position="102"/>
        <end position="122"/>
    </location>
</feature>
<dbReference type="OrthoDB" id="643854at2"/>
<comment type="caution">
    <text evidence="3">The sequence shown here is derived from an EMBL/GenBank/DDBJ whole genome shotgun (WGS) entry which is preliminary data.</text>
</comment>
<feature type="transmembrane region" description="Helical" evidence="1">
    <location>
        <begin position="369"/>
        <end position="395"/>
    </location>
</feature>
<feature type="transmembrane region" description="Helical" evidence="1">
    <location>
        <begin position="179"/>
        <end position="201"/>
    </location>
</feature>
<feature type="signal peptide" evidence="2">
    <location>
        <begin position="1"/>
        <end position="18"/>
    </location>
</feature>
<organism evidence="3 4">
    <name type="scientific">Chitinophaga solisilvae</name>
    <dbReference type="NCBI Taxonomy" id="1233460"/>
    <lineage>
        <taxon>Bacteria</taxon>
        <taxon>Pseudomonadati</taxon>
        <taxon>Bacteroidota</taxon>
        <taxon>Chitinophagia</taxon>
        <taxon>Chitinophagales</taxon>
        <taxon>Chitinophagaceae</taxon>
        <taxon>Chitinophaga</taxon>
    </lineage>
</organism>
<feature type="transmembrane region" description="Helical" evidence="1">
    <location>
        <begin position="345"/>
        <end position="363"/>
    </location>
</feature>
<keyword evidence="1" id="KW-1133">Transmembrane helix</keyword>
<feature type="chain" id="PRO_5040405022" evidence="2">
    <location>
        <begin position="19"/>
        <end position="429"/>
    </location>
</feature>
<dbReference type="Proteomes" id="UP000281028">
    <property type="component" value="Unassembled WGS sequence"/>
</dbReference>
<keyword evidence="1" id="KW-0812">Transmembrane</keyword>
<keyword evidence="1" id="KW-0472">Membrane</keyword>
<accession>A0A9Q5D1H5</accession>
<sequence length="429" mass="48605">MRIIHILLCLLCWGHVAAATEKDLARTLSVLTSRQQAILYQYATLQRYSSVAVADSFWQQYRAELPPVSREDAGTLAQELLANTEIRYRAKQPSRLQALRGVFTASRLLIGLSGLIAAWALLQLLGRYWTNIRNWLIRHLAPLFYRLFSPRMLTWELLLLGLAAVYTGVWIQDTALRTVVIHCGLFVVWAQLTAIATRRYLVKQYLDAVMECLDGRVPPAAAFREICLPAAAAAGCMAWVIYRCQDEWYAYEIAVPLLIALFAMPPVTWRQGLLSRLLLPFGGNIRASGRRLATYTAAALAAWGVLICFAAVFPQPLATVGILVAAMLLYLSVEEVTRCGRRNYIWLQLVTVIWCCAMLLAGTRFSIPLMAWTALGALLCYVLIKYWEIPVLLGYSWKRRKAWGMLGMALIIWGIASLIRWQPQWFIWF</sequence>
<evidence type="ECO:0000256" key="1">
    <source>
        <dbReference type="SAM" id="Phobius"/>
    </source>
</evidence>
<evidence type="ECO:0000256" key="2">
    <source>
        <dbReference type="SAM" id="SignalP"/>
    </source>
</evidence>
<feature type="transmembrane region" description="Helical" evidence="1">
    <location>
        <begin position="402"/>
        <end position="421"/>
    </location>
</feature>
<keyword evidence="2" id="KW-0732">Signal</keyword>
<feature type="transmembrane region" description="Helical" evidence="1">
    <location>
        <begin position="248"/>
        <end position="269"/>
    </location>
</feature>
<evidence type="ECO:0000313" key="3">
    <source>
        <dbReference type="EMBL" id="NSL86334.1"/>
    </source>
</evidence>
<feature type="transmembrane region" description="Helical" evidence="1">
    <location>
        <begin position="292"/>
        <end position="312"/>
    </location>
</feature>
<evidence type="ECO:0000313" key="4">
    <source>
        <dbReference type="Proteomes" id="UP000281028"/>
    </source>
</evidence>
<proteinExistence type="predicted"/>
<protein>
    <submittedName>
        <fullName evidence="3">Uncharacterized protein</fullName>
    </submittedName>
</protein>
<dbReference type="EMBL" id="RIAR02000001">
    <property type="protein sequence ID" value="NSL86334.1"/>
    <property type="molecule type" value="Genomic_DNA"/>
</dbReference>